<evidence type="ECO:0000256" key="1">
    <source>
        <dbReference type="SAM" id="Coils"/>
    </source>
</evidence>
<keyword evidence="1" id="KW-0175">Coiled coil</keyword>
<dbReference type="EMBL" id="QPJY01000009">
    <property type="protein sequence ID" value="RCX26495.1"/>
    <property type="molecule type" value="Genomic_DNA"/>
</dbReference>
<accession>A0A369BZX6</accession>
<keyword evidence="4" id="KW-1185">Reference proteome</keyword>
<feature type="coiled-coil region" evidence="1">
    <location>
        <begin position="58"/>
        <end position="99"/>
    </location>
</feature>
<dbReference type="AlphaFoldDB" id="A0A369BZX6"/>
<comment type="caution">
    <text evidence="3">The sequence shown here is derived from an EMBL/GenBank/DDBJ whole genome shotgun (WGS) entry which is preliminary data.</text>
</comment>
<keyword evidence="2" id="KW-0732">Signal</keyword>
<gene>
    <name evidence="3" type="ORF">DFQ59_10924</name>
</gene>
<proteinExistence type="predicted"/>
<dbReference type="Proteomes" id="UP000252707">
    <property type="component" value="Unassembled WGS sequence"/>
</dbReference>
<dbReference type="RefSeq" id="WP_114280579.1">
    <property type="nucleotide sequence ID" value="NZ_QPJY01000009.1"/>
</dbReference>
<feature type="chain" id="PRO_5016689168" description="DUF4124 domain-containing protein" evidence="2">
    <location>
        <begin position="20"/>
        <end position="129"/>
    </location>
</feature>
<sequence length="129" mass="14963">MHRVVIAALLSILTCPAQAVTLYRCPGPDGTIIFSDHLCGPVHERIDVQDTYTPGSGLRESERRMLQQIEQREAYRSQRQDFREDRDRLYEERERADNLAACRNLDRLKALGRIRPADYTYQRRGLGCL</sequence>
<evidence type="ECO:0000313" key="4">
    <source>
        <dbReference type="Proteomes" id="UP000252707"/>
    </source>
</evidence>
<dbReference type="OrthoDB" id="5771047at2"/>
<protein>
    <recommendedName>
        <fullName evidence="5">DUF4124 domain-containing protein</fullName>
    </recommendedName>
</protein>
<reference evidence="3 4" key="1">
    <citation type="submission" date="2018-07" db="EMBL/GenBank/DDBJ databases">
        <title>Genomic Encyclopedia of Type Strains, Phase IV (KMG-IV): sequencing the most valuable type-strain genomes for metagenomic binning, comparative biology and taxonomic classification.</title>
        <authorList>
            <person name="Goeker M."/>
        </authorList>
    </citation>
    <scope>NUCLEOTIDE SEQUENCE [LARGE SCALE GENOMIC DNA]</scope>
    <source>
        <strain evidence="3 4">DSM 26407</strain>
    </source>
</reference>
<organism evidence="3 4">
    <name type="scientific">Thioalbus denitrificans</name>
    <dbReference type="NCBI Taxonomy" id="547122"/>
    <lineage>
        <taxon>Bacteria</taxon>
        <taxon>Pseudomonadati</taxon>
        <taxon>Pseudomonadota</taxon>
        <taxon>Gammaproteobacteria</taxon>
        <taxon>Chromatiales</taxon>
        <taxon>Ectothiorhodospiraceae</taxon>
        <taxon>Thioalbus</taxon>
    </lineage>
</organism>
<evidence type="ECO:0000256" key="2">
    <source>
        <dbReference type="SAM" id="SignalP"/>
    </source>
</evidence>
<name>A0A369BZX6_9GAMM</name>
<evidence type="ECO:0008006" key="5">
    <source>
        <dbReference type="Google" id="ProtNLM"/>
    </source>
</evidence>
<evidence type="ECO:0000313" key="3">
    <source>
        <dbReference type="EMBL" id="RCX26495.1"/>
    </source>
</evidence>
<feature type="signal peptide" evidence="2">
    <location>
        <begin position="1"/>
        <end position="19"/>
    </location>
</feature>